<dbReference type="AlphaFoldDB" id="A0A2P2LWL0"/>
<evidence type="ECO:0000313" key="1">
    <source>
        <dbReference type="EMBL" id="MBX22354.1"/>
    </source>
</evidence>
<dbReference type="EMBL" id="GGEC01041870">
    <property type="protein sequence ID" value="MBX22354.1"/>
    <property type="molecule type" value="Transcribed_RNA"/>
</dbReference>
<reference evidence="1" key="1">
    <citation type="submission" date="2018-02" db="EMBL/GenBank/DDBJ databases">
        <title>Rhizophora mucronata_Transcriptome.</title>
        <authorList>
            <person name="Meera S.P."/>
            <person name="Sreeshan A."/>
            <person name="Augustine A."/>
        </authorList>
    </citation>
    <scope>NUCLEOTIDE SEQUENCE</scope>
    <source>
        <tissue evidence="1">Leaf</tissue>
    </source>
</reference>
<name>A0A2P2LWL0_RHIMU</name>
<sequence>MTFTFNLPRFKFVSSFFFFLFLDRI</sequence>
<proteinExistence type="predicted"/>
<accession>A0A2P2LWL0</accession>
<protein>
    <submittedName>
        <fullName evidence="1">Uncharacterized protein</fullName>
    </submittedName>
</protein>
<organism evidence="1">
    <name type="scientific">Rhizophora mucronata</name>
    <name type="common">Asiatic mangrove</name>
    <dbReference type="NCBI Taxonomy" id="61149"/>
    <lineage>
        <taxon>Eukaryota</taxon>
        <taxon>Viridiplantae</taxon>
        <taxon>Streptophyta</taxon>
        <taxon>Embryophyta</taxon>
        <taxon>Tracheophyta</taxon>
        <taxon>Spermatophyta</taxon>
        <taxon>Magnoliopsida</taxon>
        <taxon>eudicotyledons</taxon>
        <taxon>Gunneridae</taxon>
        <taxon>Pentapetalae</taxon>
        <taxon>rosids</taxon>
        <taxon>fabids</taxon>
        <taxon>Malpighiales</taxon>
        <taxon>Rhizophoraceae</taxon>
        <taxon>Rhizophora</taxon>
    </lineage>
</organism>